<proteinExistence type="predicted"/>
<organism evidence="1 2">
    <name type="scientific">Acipenser oxyrinchus oxyrinchus</name>
    <dbReference type="NCBI Taxonomy" id="40147"/>
    <lineage>
        <taxon>Eukaryota</taxon>
        <taxon>Metazoa</taxon>
        <taxon>Chordata</taxon>
        <taxon>Craniata</taxon>
        <taxon>Vertebrata</taxon>
        <taxon>Euteleostomi</taxon>
        <taxon>Actinopterygii</taxon>
        <taxon>Chondrostei</taxon>
        <taxon>Acipenseriformes</taxon>
        <taxon>Acipenseridae</taxon>
        <taxon>Acipenser</taxon>
    </lineage>
</organism>
<dbReference type="AlphaFoldDB" id="A0AAD8CF25"/>
<dbReference type="Proteomes" id="UP001230051">
    <property type="component" value="Unassembled WGS sequence"/>
</dbReference>
<evidence type="ECO:0000313" key="1">
    <source>
        <dbReference type="EMBL" id="KAK1123353.1"/>
    </source>
</evidence>
<name>A0AAD8CF25_ACIOX</name>
<gene>
    <name evidence="1" type="primary">Espl1</name>
    <name evidence="1" type="ORF">AOXY_G38689</name>
</gene>
<feature type="non-terminal residue" evidence="1">
    <location>
        <position position="140"/>
    </location>
</feature>
<sequence length="140" mass="15958">MLCDLLEICHEDSGEPRETVYLCELGQVLCYRQDFTEQTDCSALDSVQEALRLLDLVPETPVNRDRLLDERAQASLWLCICSLESSLLEAVERDRRLRAAQSQAAKSMEAFEPNDLNYEEQLQDGECGYDGKRFSMEAEA</sequence>
<protein>
    <submittedName>
        <fullName evidence="1">Separin</fullName>
    </submittedName>
</protein>
<reference evidence="1" key="1">
    <citation type="submission" date="2022-02" db="EMBL/GenBank/DDBJ databases">
        <title>Atlantic sturgeon de novo genome assembly.</title>
        <authorList>
            <person name="Stock M."/>
            <person name="Klopp C."/>
            <person name="Guiguen Y."/>
            <person name="Cabau C."/>
            <person name="Parinello H."/>
            <person name="Santidrian Yebra-Pimentel E."/>
            <person name="Kuhl H."/>
            <person name="Dirks R.P."/>
            <person name="Guessner J."/>
            <person name="Wuertz S."/>
            <person name="Du K."/>
            <person name="Schartl M."/>
        </authorList>
    </citation>
    <scope>NUCLEOTIDE SEQUENCE</scope>
    <source>
        <strain evidence="1">STURGEONOMICS-FGT-2020</strain>
        <tissue evidence="1">Whole blood</tissue>
    </source>
</reference>
<dbReference type="EMBL" id="JAGXEW010001846">
    <property type="protein sequence ID" value="KAK1123353.1"/>
    <property type="molecule type" value="Genomic_DNA"/>
</dbReference>
<evidence type="ECO:0000313" key="2">
    <source>
        <dbReference type="Proteomes" id="UP001230051"/>
    </source>
</evidence>
<keyword evidence="2" id="KW-1185">Reference proteome</keyword>
<accession>A0AAD8CF25</accession>
<comment type="caution">
    <text evidence="1">The sequence shown here is derived from an EMBL/GenBank/DDBJ whole genome shotgun (WGS) entry which is preliminary data.</text>
</comment>